<keyword evidence="3" id="KW-1185">Reference proteome</keyword>
<feature type="compositionally biased region" description="Basic residues" evidence="1">
    <location>
        <begin position="79"/>
        <end position="94"/>
    </location>
</feature>
<accession>A0A1X6PC07</accession>
<dbReference type="EMBL" id="KV918818">
    <property type="protein sequence ID" value="OSX78193.1"/>
    <property type="molecule type" value="Genomic_DNA"/>
</dbReference>
<protein>
    <submittedName>
        <fullName evidence="2">Uncharacterized protein</fullName>
    </submittedName>
</protein>
<feature type="compositionally biased region" description="Gly residues" evidence="1">
    <location>
        <begin position="45"/>
        <end position="58"/>
    </location>
</feature>
<evidence type="ECO:0000256" key="1">
    <source>
        <dbReference type="SAM" id="MobiDB-lite"/>
    </source>
</evidence>
<gene>
    <name evidence="2" type="ORF">BU14_0116s0012</name>
</gene>
<reference evidence="2 3" key="1">
    <citation type="submission" date="2017-03" db="EMBL/GenBank/DDBJ databases">
        <title>WGS assembly of Porphyra umbilicalis.</title>
        <authorList>
            <person name="Brawley S.H."/>
            <person name="Blouin N.A."/>
            <person name="Ficko-Blean E."/>
            <person name="Wheeler G.L."/>
            <person name="Lohr M."/>
            <person name="Goodson H.V."/>
            <person name="Jenkins J.W."/>
            <person name="Blaby-Haas C.E."/>
            <person name="Helliwell K.E."/>
            <person name="Chan C."/>
            <person name="Marriage T."/>
            <person name="Bhattacharya D."/>
            <person name="Klein A.S."/>
            <person name="Badis Y."/>
            <person name="Brodie J."/>
            <person name="Cao Y."/>
            <person name="Collen J."/>
            <person name="Dittami S.M."/>
            <person name="Gachon C.M."/>
            <person name="Green B.R."/>
            <person name="Karpowicz S."/>
            <person name="Kim J.W."/>
            <person name="Kudahl U."/>
            <person name="Lin S."/>
            <person name="Michel G."/>
            <person name="Mittag M."/>
            <person name="Olson B.J."/>
            <person name="Pangilinan J."/>
            <person name="Peng Y."/>
            <person name="Qiu H."/>
            <person name="Shu S."/>
            <person name="Singer J.T."/>
            <person name="Smith A.G."/>
            <person name="Sprecher B.N."/>
            <person name="Wagner V."/>
            <person name="Wang W."/>
            <person name="Wang Z.-Y."/>
            <person name="Yan J."/>
            <person name="Yarish C."/>
            <person name="Zoeuner-Riek S."/>
            <person name="Zhuang Y."/>
            <person name="Zou Y."/>
            <person name="Lindquist E.A."/>
            <person name="Grimwood J."/>
            <person name="Barry K."/>
            <person name="Rokhsar D.S."/>
            <person name="Schmutz J."/>
            <person name="Stiller J.W."/>
            <person name="Grossman A.R."/>
            <person name="Prochnik S.E."/>
        </authorList>
    </citation>
    <scope>NUCLEOTIDE SEQUENCE [LARGE SCALE GENOMIC DNA]</scope>
    <source>
        <strain evidence="2">4086291</strain>
    </source>
</reference>
<feature type="compositionally biased region" description="Basic and acidic residues" evidence="1">
    <location>
        <begin position="28"/>
        <end position="39"/>
    </location>
</feature>
<feature type="compositionally biased region" description="Basic residues" evidence="1">
    <location>
        <begin position="1"/>
        <end position="10"/>
    </location>
</feature>
<dbReference type="Proteomes" id="UP000218209">
    <property type="component" value="Unassembled WGS sequence"/>
</dbReference>
<proteinExistence type="predicted"/>
<evidence type="ECO:0000313" key="3">
    <source>
        <dbReference type="Proteomes" id="UP000218209"/>
    </source>
</evidence>
<dbReference type="AlphaFoldDB" id="A0A1X6PC07"/>
<feature type="region of interest" description="Disordered" evidence="1">
    <location>
        <begin position="1"/>
        <end position="124"/>
    </location>
</feature>
<sequence>MSRRRRRWRRSLPAAAVAGATPPPPRPTDGRRVAADQWRRAGGAAAAGGGRRGGGGGPVARPRPRPVGRCARGAAGGPPRRRGAGRRRRRRRGDRHLVGDGHQGGAAAPSGGGDGGPRDRRPPRETIQERIERLRTAGERAAAEKAAAQPTLASTVKRFEGDGPADDVAALTAQIAAARMSDVERDTLYGRLARGDATAAADVRAALLRRQVVGSAAGSGLGAKAAGGGVWELLGRAKARHAGAEEAGKRRLGWDGVTRKAVAVLERELLAALATDTAAAALAASAERDAAGGAVVDADVRLRRVAELRAADADALTKMRSTVRLLGAAEASRAALEGRLKALGL</sequence>
<name>A0A1X6PC07_PORUM</name>
<organism evidence="2 3">
    <name type="scientific">Porphyra umbilicalis</name>
    <name type="common">Purple laver</name>
    <name type="synonym">Red alga</name>
    <dbReference type="NCBI Taxonomy" id="2786"/>
    <lineage>
        <taxon>Eukaryota</taxon>
        <taxon>Rhodophyta</taxon>
        <taxon>Bangiophyceae</taxon>
        <taxon>Bangiales</taxon>
        <taxon>Bangiaceae</taxon>
        <taxon>Porphyra</taxon>
    </lineage>
</organism>
<evidence type="ECO:0000313" key="2">
    <source>
        <dbReference type="EMBL" id="OSX78193.1"/>
    </source>
</evidence>